<dbReference type="Proteomes" id="UP000199702">
    <property type="component" value="Unassembled WGS sequence"/>
</dbReference>
<keyword evidence="2" id="KW-1185">Reference proteome</keyword>
<reference evidence="2" key="1">
    <citation type="submission" date="2016-10" db="EMBL/GenBank/DDBJ databases">
        <authorList>
            <person name="Varghese N."/>
            <person name="Submissions S."/>
        </authorList>
    </citation>
    <scope>NUCLEOTIDE SEQUENCE [LARGE SCALE GENOMIC DNA]</scope>
    <source>
        <strain evidence="2">DSM 17934</strain>
    </source>
</reference>
<proteinExistence type="predicted"/>
<gene>
    <name evidence="1" type="ORF">SAMN05660918_1509</name>
</gene>
<name>A0A1H6T545_9FLAO</name>
<dbReference type="AlphaFoldDB" id="A0A1H6T545"/>
<protein>
    <submittedName>
        <fullName evidence="1">Uncharacterized protein</fullName>
    </submittedName>
</protein>
<organism evidence="1 2">
    <name type="scientific">Flavobacterium terrigena</name>
    <dbReference type="NCBI Taxonomy" id="402734"/>
    <lineage>
        <taxon>Bacteria</taxon>
        <taxon>Pseudomonadati</taxon>
        <taxon>Bacteroidota</taxon>
        <taxon>Flavobacteriia</taxon>
        <taxon>Flavobacteriales</taxon>
        <taxon>Flavobacteriaceae</taxon>
        <taxon>Flavobacterium</taxon>
    </lineage>
</organism>
<dbReference type="RefSeq" id="WP_091310694.1">
    <property type="nucleotide sequence ID" value="NZ_CBCSJU010000002.1"/>
</dbReference>
<evidence type="ECO:0000313" key="1">
    <source>
        <dbReference type="EMBL" id="SEI71365.1"/>
    </source>
</evidence>
<evidence type="ECO:0000313" key="2">
    <source>
        <dbReference type="Proteomes" id="UP000199702"/>
    </source>
</evidence>
<accession>A0A1H6T545</accession>
<dbReference type="EMBL" id="FNYA01000002">
    <property type="protein sequence ID" value="SEI71365.1"/>
    <property type="molecule type" value="Genomic_DNA"/>
</dbReference>
<sequence>MKKLILLFILLGLTKLYSQNDYAIVNIYRPKMMLGSAVTHKINFNGKKVCDIDNGGHLEYKAFALTNVHITMDGKEDVKRKDGLKISLEKGKVYNFKLTPVFGKMKIEQIKDTISKEELKSKYFVSLNDIGIDDNSNITSNSNWTREKLKEHWKNNGISELEGIYEVVGGSIQYELAVVSQNDEFTIIYLAGANGSAWKSGDIKATLKKSASFGVFKSKWIMLNKSQNKDILITFKDSSFSAPSETDDANVNYIKTFPNYENNIKKKD</sequence>
<dbReference type="STRING" id="402734.SAMN05660918_1509"/>
<dbReference type="OrthoDB" id="9766361at2"/>